<dbReference type="Gramene" id="OE9A031951T1">
    <property type="protein sequence ID" value="OE9A031951C1"/>
    <property type="gene ID" value="OE9A031951"/>
</dbReference>
<feature type="compositionally biased region" description="Basic residues" evidence="1">
    <location>
        <begin position="158"/>
        <end position="179"/>
    </location>
</feature>
<protein>
    <submittedName>
        <fullName evidence="2">Uncharacterized protein</fullName>
    </submittedName>
</protein>
<dbReference type="EMBL" id="CACTIH010005644">
    <property type="protein sequence ID" value="CAA2999669.1"/>
    <property type="molecule type" value="Genomic_DNA"/>
</dbReference>
<keyword evidence="3" id="KW-1185">Reference proteome</keyword>
<reference evidence="2 3" key="1">
    <citation type="submission" date="2019-12" db="EMBL/GenBank/DDBJ databases">
        <authorList>
            <person name="Alioto T."/>
            <person name="Alioto T."/>
            <person name="Gomez Garrido J."/>
        </authorList>
    </citation>
    <scope>NUCLEOTIDE SEQUENCE [LARGE SCALE GENOMIC DNA]</scope>
</reference>
<evidence type="ECO:0000313" key="3">
    <source>
        <dbReference type="Proteomes" id="UP000594638"/>
    </source>
</evidence>
<evidence type="ECO:0000256" key="1">
    <source>
        <dbReference type="SAM" id="MobiDB-lite"/>
    </source>
</evidence>
<comment type="caution">
    <text evidence="2">The sequence shown here is derived from an EMBL/GenBank/DDBJ whole genome shotgun (WGS) entry which is preliminary data.</text>
</comment>
<gene>
    <name evidence="2" type="ORF">OLEA9_A031951</name>
</gene>
<organism evidence="2 3">
    <name type="scientific">Olea europaea subsp. europaea</name>
    <dbReference type="NCBI Taxonomy" id="158383"/>
    <lineage>
        <taxon>Eukaryota</taxon>
        <taxon>Viridiplantae</taxon>
        <taxon>Streptophyta</taxon>
        <taxon>Embryophyta</taxon>
        <taxon>Tracheophyta</taxon>
        <taxon>Spermatophyta</taxon>
        <taxon>Magnoliopsida</taxon>
        <taxon>eudicotyledons</taxon>
        <taxon>Gunneridae</taxon>
        <taxon>Pentapetalae</taxon>
        <taxon>asterids</taxon>
        <taxon>lamiids</taxon>
        <taxon>Lamiales</taxon>
        <taxon>Oleaceae</taxon>
        <taxon>Oleeae</taxon>
        <taxon>Olea</taxon>
    </lineage>
</organism>
<sequence length="179" mass="19831">MELSMIGVFVDYSGHGSFSKNLNLNNIVGHILHSSILVPYHGCGGMNGYVYLSDKPICPAVISSPSCDMEMIMENKVTSVFYKFPPFHPHMPKPPDGVIMPGKAHATHVFSGPRLAILAHQLVSGNYVSKQCEDMDGKGGDNGKLGKRKCHAPDENKKKKKNKKKKHQHHNKSRKLNRS</sequence>
<name>A0A8S0T647_OLEEU</name>
<proteinExistence type="predicted"/>
<accession>A0A8S0T647</accession>
<evidence type="ECO:0000313" key="2">
    <source>
        <dbReference type="EMBL" id="CAA2999669.1"/>
    </source>
</evidence>
<feature type="region of interest" description="Disordered" evidence="1">
    <location>
        <begin position="136"/>
        <end position="179"/>
    </location>
</feature>
<dbReference type="OrthoDB" id="1744506at2759"/>
<dbReference type="Proteomes" id="UP000594638">
    <property type="component" value="Unassembled WGS sequence"/>
</dbReference>
<dbReference type="AlphaFoldDB" id="A0A8S0T647"/>